<dbReference type="Proteomes" id="UP001628179">
    <property type="component" value="Unassembled WGS sequence"/>
</dbReference>
<protein>
    <recommendedName>
        <fullName evidence="4">Enoyl reductase (ER) domain-containing protein</fullName>
    </recommendedName>
</protein>
<keyword evidence="2" id="KW-0560">Oxidoreductase</keyword>
<gene>
    <name evidence="5" type="ORF">MFIFM68171_10258</name>
</gene>
<dbReference type="PANTHER" id="PTHR45348">
    <property type="entry name" value="HYPOTHETICAL OXIDOREDUCTASE (EUROFUNG)"/>
    <property type="match status" value="1"/>
</dbReference>
<dbReference type="EMBL" id="BAAFSV010000006">
    <property type="protein sequence ID" value="GAB1320048.1"/>
    <property type="molecule type" value="Genomic_DNA"/>
</dbReference>
<evidence type="ECO:0000256" key="3">
    <source>
        <dbReference type="SAM" id="MobiDB-lite"/>
    </source>
</evidence>
<organism evidence="5 6">
    <name type="scientific">Madurella fahalii</name>
    <dbReference type="NCBI Taxonomy" id="1157608"/>
    <lineage>
        <taxon>Eukaryota</taxon>
        <taxon>Fungi</taxon>
        <taxon>Dikarya</taxon>
        <taxon>Ascomycota</taxon>
        <taxon>Pezizomycotina</taxon>
        <taxon>Sordariomycetes</taxon>
        <taxon>Sordariomycetidae</taxon>
        <taxon>Sordariales</taxon>
        <taxon>Sordariales incertae sedis</taxon>
        <taxon>Madurella</taxon>
    </lineage>
</organism>
<dbReference type="InterPro" id="IPR020843">
    <property type="entry name" value="ER"/>
</dbReference>
<dbReference type="RefSeq" id="XP_070921778.1">
    <property type="nucleotide sequence ID" value="XM_071065677.1"/>
</dbReference>
<dbReference type="SMART" id="SM00829">
    <property type="entry name" value="PKS_ER"/>
    <property type="match status" value="1"/>
</dbReference>
<proteinExistence type="inferred from homology"/>
<evidence type="ECO:0000256" key="2">
    <source>
        <dbReference type="ARBA" id="ARBA00023002"/>
    </source>
</evidence>
<feature type="domain" description="Enoyl reductase (ER)" evidence="4">
    <location>
        <begin position="20"/>
        <end position="482"/>
    </location>
</feature>
<feature type="region of interest" description="Disordered" evidence="3">
    <location>
        <begin position="183"/>
        <end position="244"/>
    </location>
</feature>
<dbReference type="Pfam" id="PF08240">
    <property type="entry name" value="ADH_N"/>
    <property type="match status" value="1"/>
</dbReference>
<reference evidence="5 6" key="1">
    <citation type="submission" date="2024-09" db="EMBL/GenBank/DDBJ databases">
        <title>Itraconazole resistance in Madurella fahalii resulting from another homologue of gene encoding cytochrome P450 14-alpha sterol demethylase (CYP51).</title>
        <authorList>
            <person name="Yoshioka I."/>
            <person name="Fahal A.H."/>
            <person name="Kaneko S."/>
            <person name="Yaguchi T."/>
        </authorList>
    </citation>
    <scope>NUCLEOTIDE SEQUENCE [LARGE SCALE GENOMIC DNA]</scope>
    <source>
        <strain evidence="5 6">IFM 68171</strain>
    </source>
</reference>
<evidence type="ECO:0000259" key="4">
    <source>
        <dbReference type="SMART" id="SM00829"/>
    </source>
</evidence>
<keyword evidence="6" id="KW-1185">Reference proteome</keyword>
<evidence type="ECO:0000313" key="6">
    <source>
        <dbReference type="Proteomes" id="UP001628179"/>
    </source>
</evidence>
<evidence type="ECO:0000313" key="5">
    <source>
        <dbReference type="EMBL" id="GAB1320048.1"/>
    </source>
</evidence>
<accession>A0ABQ0GQN5</accession>
<dbReference type="GeneID" id="98181000"/>
<dbReference type="InterPro" id="IPR047122">
    <property type="entry name" value="Trans-enoyl_RdTase-like"/>
</dbReference>
<dbReference type="SUPFAM" id="SSF50129">
    <property type="entry name" value="GroES-like"/>
    <property type="match status" value="1"/>
</dbReference>
<dbReference type="Gene3D" id="3.40.50.720">
    <property type="entry name" value="NAD(P)-binding Rossmann-like Domain"/>
    <property type="match status" value="2"/>
</dbReference>
<dbReference type="InterPro" id="IPR013154">
    <property type="entry name" value="ADH-like_N"/>
</dbReference>
<sequence length="484" mass="50272">MSLVPSTDRTIKQYVATKKGGPFQVVTAPYPEPGPDKICIRNRAVALNPIDWKRLHHGVMVERWPEILGIDTAGVVEAVGKNVTDFKPRDAVMSLAGFGGYAGAFQDVKTVPAHFASKKPEKWTFEEAASVPLVYLTATAALTKGLGLSLPHLQVPIHPFALPNLSNDPDILQYTLNSPLTPTTADAVSRAQEQAISRGPISNYPFPDSDRAPQPTTPSADGSNGNHRHHHHHSRQPTTSAEPRKRISSVLVLGGASDVGAATIQLLRGALPECTIVSSNSPRHNGRLTAELGATACVERNGGGGGGGGCTGSHNRCVAELVEAVRAACRAAAAAAAAGAGAGAGSTSGEGGGDDGVDAIVDAVGVVEAAESEEEGQGRLLLDLLAKDGPRVYATVATAGRQKMVDLPEGVRETVVSGRMAFLAGDQGGGGMEVMKRLGALVEEGRFALPVEVEVVGTGFEAISEGLEKLRREGVSGVKLVVQL</sequence>
<comment type="caution">
    <text evidence="5">The sequence shown here is derived from an EMBL/GenBank/DDBJ whole genome shotgun (WGS) entry which is preliminary data.</text>
</comment>
<evidence type="ECO:0000256" key="1">
    <source>
        <dbReference type="ARBA" id="ARBA00008072"/>
    </source>
</evidence>
<dbReference type="InterPro" id="IPR011032">
    <property type="entry name" value="GroES-like_sf"/>
</dbReference>
<feature type="compositionally biased region" description="Basic residues" evidence="3">
    <location>
        <begin position="226"/>
        <end position="235"/>
    </location>
</feature>
<dbReference type="PANTHER" id="PTHR45348:SF2">
    <property type="entry name" value="ZINC-TYPE ALCOHOL DEHYDROGENASE-LIKE PROTEIN C2E1P3.01"/>
    <property type="match status" value="1"/>
</dbReference>
<dbReference type="Gene3D" id="3.90.180.10">
    <property type="entry name" value="Medium-chain alcohol dehydrogenases, catalytic domain"/>
    <property type="match status" value="2"/>
</dbReference>
<comment type="similarity">
    <text evidence="1">Belongs to the zinc-containing alcohol dehydrogenase family.</text>
</comment>
<name>A0ABQ0GQN5_9PEZI</name>
<feature type="compositionally biased region" description="Polar residues" evidence="3">
    <location>
        <begin position="183"/>
        <end position="195"/>
    </location>
</feature>